<dbReference type="Pfam" id="PF00254">
    <property type="entry name" value="FKBP_C"/>
    <property type="match status" value="1"/>
</dbReference>
<evidence type="ECO:0000313" key="9">
    <source>
        <dbReference type="EMBL" id="OUI77639.1"/>
    </source>
</evidence>
<evidence type="ECO:0000313" key="10">
    <source>
        <dbReference type="Proteomes" id="UP000194946"/>
    </source>
</evidence>
<dbReference type="GO" id="GO:0003755">
    <property type="term" value="F:peptidyl-prolyl cis-trans isomerase activity"/>
    <property type="evidence" value="ECO:0007669"/>
    <property type="project" value="UniProtKB-UniRule"/>
</dbReference>
<dbReference type="EMBL" id="JOPB01000029">
    <property type="protein sequence ID" value="OUI77639.1"/>
    <property type="molecule type" value="Genomic_DNA"/>
</dbReference>
<protein>
    <recommendedName>
        <fullName evidence="6">Peptidyl-prolyl cis-trans isomerase</fullName>
        <ecNumber evidence="6">5.2.1.8</ecNumber>
    </recommendedName>
</protein>
<dbReference type="PANTHER" id="PTHR43811">
    <property type="entry name" value="FKBP-TYPE PEPTIDYL-PROLYL CIS-TRANS ISOMERASE FKPA"/>
    <property type="match status" value="1"/>
</dbReference>
<keyword evidence="4 5" id="KW-0413">Isomerase</keyword>
<sequence length="164" mass="17473">MRVMKKLIAFAVPALLALPLTACAGDKDVQLTPAQFMKKVEAEPNVKTLPSGLAYRVIKSGDPKDPSPSKGDLVLIEYEGRLPDGVIFDASDRHGGGLMQLPLDGLIPGWMEALPMMHPGDTWQLFVPPNLGYAEKSMGVIPSNSPLVFKIHLVGVTKGAGGSN</sequence>
<feature type="domain" description="PPIase FKBP-type" evidence="8">
    <location>
        <begin position="71"/>
        <end position="157"/>
    </location>
</feature>
<evidence type="ECO:0000256" key="1">
    <source>
        <dbReference type="ARBA" id="ARBA00000971"/>
    </source>
</evidence>
<organism evidence="9 10">
    <name type="scientific">Commensalibacter intestini</name>
    <dbReference type="NCBI Taxonomy" id="479936"/>
    <lineage>
        <taxon>Bacteria</taxon>
        <taxon>Pseudomonadati</taxon>
        <taxon>Pseudomonadota</taxon>
        <taxon>Alphaproteobacteria</taxon>
        <taxon>Acetobacterales</taxon>
        <taxon>Acetobacteraceae</taxon>
    </lineage>
</organism>
<name>A0A251ZSJ3_9PROT</name>
<dbReference type="PANTHER" id="PTHR43811:SF19">
    <property type="entry name" value="39 KDA FK506-BINDING NUCLEAR PROTEIN"/>
    <property type="match status" value="1"/>
</dbReference>
<feature type="chain" id="PRO_5012197167" description="Peptidyl-prolyl cis-trans isomerase" evidence="7">
    <location>
        <begin position="25"/>
        <end position="164"/>
    </location>
</feature>
<evidence type="ECO:0000256" key="2">
    <source>
        <dbReference type="ARBA" id="ARBA00006577"/>
    </source>
</evidence>
<dbReference type="InterPro" id="IPR001179">
    <property type="entry name" value="PPIase_FKBP_dom"/>
</dbReference>
<feature type="signal peptide" evidence="7">
    <location>
        <begin position="1"/>
        <end position="24"/>
    </location>
</feature>
<evidence type="ECO:0000256" key="7">
    <source>
        <dbReference type="SAM" id="SignalP"/>
    </source>
</evidence>
<keyword evidence="10" id="KW-1185">Reference proteome</keyword>
<dbReference type="EC" id="5.2.1.8" evidence="6"/>
<comment type="catalytic activity">
    <reaction evidence="1 5 6">
        <text>[protein]-peptidylproline (omega=180) = [protein]-peptidylproline (omega=0)</text>
        <dbReference type="Rhea" id="RHEA:16237"/>
        <dbReference type="Rhea" id="RHEA-COMP:10747"/>
        <dbReference type="Rhea" id="RHEA-COMP:10748"/>
        <dbReference type="ChEBI" id="CHEBI:83833"/>
        <dbReference type="ChEBI" id="CHEBI:83834"/>
        <dbReference type="EC" id="5.2.1.8"/>
    </reaction>
</comment>
<proteinExistence type="inferred from homology"/>
<dbReference type="Gene3D" id="3.10.50.40">
    <property type="match status" value="1"/>
</dbReference>
<gene>
    <name evidence="9" type="ORF">HK18_05005</name>
</gene>
<dbReference type="InterPro" id="IPR046357">
    <property type="entry name" value="PPIase_dom_sf"/>
</dbReference>
<dbReference type="SUPFAM" id="SSF54534">
    <property type="entry name" value="FKBP-like"/>
    <property type="match status" value="1"/>
</dbReference>
<evidence type="ECO:0000256" key="6">
    <source>
        <dbReference type="RuleBase" id="RU003915"/>
    </source>
</evidence>
<dbReference type="Proteomes" id="UP000194946">
    <property type="component" value="Unassembled WGS sequence"/>
</dbReference>
<dbReference type="RefSeq" id="WP_370684156.1">
    <property type="nucleotide sequence ID" value="NZ_JOPB01000029.1"/>
</dbReference>
<accession>A0A251ZSJ3</accession>
<evidence type="ECO:0000256" key="4">
    <source>
        <dbReference type="ARBA" id="ARBA00023235"/>
    </source>
</evidence>
<evidence type="ECO:0000259" key="8">
    <source>
        <dbReference type="PROSITE" id="PS50059"/>
    </source>
</evidence>
<dbReference type="AlphaFoldDB" id="A0A251ZSJ3"/>
<keyword evidence="3 5" id="KW-0697">Rotamase</keyword>
<comment type="caution">
    <text evidence="9">The sequence shown here is derived from an EMBL/GenBank/DDBJ whole genome shotgun (WGS) entry which is preliminary data.</text>
</comment>
<reference evidence="10" key="1">
    <citation type="submission" date="2014-06" db="EMBL/GenBank/DDBJ databases">
        <authorList>
            <person name="Winans N.J."/>
            <person name="Newell P.D."/>
            <person name="Douglas A.E."/>
        </authorList>
    </citation>
    <scope>NUCLEOTIDE SEQUENCE [LARGE SCALE GENOMIC DNA]</scope>
    <source>
        <strain evidence="10">DmL_052</strain>
    </source>
</reference>
<dbReference type="PROSITE" id="PS50059">
    <property type="entry name" value="FKBP_PPIASE"/>
    <property type="match status" value="1"/>
</dbReference>
<evidence type="ECO:0000256" key="5">
    <source>
        <dbReference type="PROSITE-ProRule" id="PRU00277"/>
    </source>
</evidence>
<keyword evidence="7" id="KW-0732">Signal</keyword>
<evidence type="ECO:0000256" key="3">
    <source>
        <dbReference type="ARBA" id="ARBA00023110"/>
    </source>
</evidence>
<comment type="similarity">
    <text evidence="2 6">Belongs to the FKBP-type PPIase family.</text>
</comment>